<dbReference type="GO" id="GO:0005783">
    <property type="term" value="C:endoplasmic reticulum"/>
    <property type="evidence" value="ECO:0007669"/>
    <property type="project" value="UniProtKB-SubCell"/>
</dbReference>
<dbReference type="InterPro" id="IPR017441">
    <property type="entry name" value="Protein_kinase_ATP_BS"/>
</dbReference>
<comment type="subunit">
    <text evidence="24">Monomer. Homodimer after ligand binding. Interacts with FGF1, FGF2, FGF4, FGF6, FGF8, FGF9, FGF16, FGF17, FGF18, FGF19, FGF21 and FGF23 (in vitro). Binding affinity for FGF family members is enhanced by interactions between FGFs and heparan sulfate proteoglycans. Interacts with KLB; this strongly increases the affinity for FGF19 and FGF23. Affinity for FGF19 is strongly increased by KLB and sulfated glycosaminoglycans. KLB and KL both interact with the core-glycosylated FGFR4 in the endoplasmic reticulum and promote its degradation, so that only FGFR4 with fully mature N-glycans is expressed at the cell surface. Identified in a complex with NCAM1, CDH2, PLCG1, FRS2, SRC, SHC1, GAP43 and CTTN. Interacts with MMP14 and HIP1. Interacts with STAT3.</text>
</comment>
<dbReference type="Ensembl" id="ENSCATT00000053724.1">
    <property type="protein sequence ID" value="ENSCATP00000029465.1"/>
    <property type="gene ID" value="ENSCATG00000037961.1"/>
</dbReference>
<accession>A0A2K5MWK6</accession>
<organism evidence="34 35">
    <name type="scientific">Cercocebus atys</name>
    <name type="common">Sooty mangabey</name>
    <name type="synonym">Cercocebus torquatus atys</name>
    <dbReference type="NCBI Taxonomy" id="9531"/>
    <lineage>
        <taxon>Eukaryota</taxon>
        <taxon>Metazoa</taxon>
        <taxon>Chordata</taxon>
        <taxon>Craniata</taxon>
        <taxon>Vertebrata</taxon>
        <taxon>Euteleostomi</taxon>
        <taxon>Mammalia</taxon>
        <taxon>Eutheria</taxon>
        <taxon>Euarchontoglires</taxon>
        <taxon>Primates</taxon>
        <taxon>Haplorrhini</taxon>
        <taxon>Catarrhini</taxon>
        <taxon>Cercopithecidae</taxon>
        <taxon>Cercopithecinae</taxon>
        <taxon>Cercocebus</taxon>
    </lineage>
</organism>
<evidence type="ECO:0000256" key="11">
    <source>
        <dbReference type="ARBA" id="ARBA00022753"/>
    </source>
</evidence>
<dbReference type="SMART" id="SM00408">
    <property type="entry name" value="IGc2"/>
    <property type="match status" value="3"/>
</dbReference>
<keyword evidence="4" id="KW-1003">Cell membrane</keyword>
<evidence type="ECO:0000256" key="21">
    <source>
        <dbReference type="ARBA" id="ARBA00023180"/>
    </source>
</evidence>
<dbReference type="InterPro" id="IPR013783">
    <property type="entry name" value="Ig-like_fold"/>
</dbReference>
<reference evidence="34" key="2">
    <citation type="submission" date="2025-09" db="UniProtKB">
        <authorList>
            <consortium name="Ensembl"/>
        </authorList>
    </citation>
    <scope>IDENTIFICATION</scope>
</reference>
<keyword evidence="17 25" id="KW-0472">Membrane</keyword>
<gene>
    <name evidence="34" type="primary">FGFR4</name>
</gene>
<dbReference type="PROSITE" id="PS50011">
    <property type="entry name" value="PROTEIN_KINASE_DOM"/>
    <property type="match status" value="1"/>
</dbReference>
<dbReference type="PANTHER" id="PTHR24416:SF343">
    <property type="entry name" value="FIBROBLAST GROWTH FACTOR RECEPTOR 4"/>
    <property type="match status" value="1"/>
</dbReference>
<feature type="binding site" evidence="27">
    <location>
        <begin position="408"/>
        <end position="414"/>
    </location>
    <ligand>
        <name>ATP</name>
        <dbReference type="ChEBI" id="CHEBI:30616"/>
    </ligand>
</feature>
<feature type="binding site" evidence="27 29">
    <location>
        <position position="438"/>
    </location>
    <ligand>
        <name>ATP</name>
        <dbReference type="ChEBI" id="CHEBI:30616"/>
    </ligand>
</feature>
<dbReference type="InterPro" id="IPR007110">
    <property type="entry name" value="Ig-like_dom"/>
</dbReference>
<evidence type="ECO:0000256" key="15">
    <source>
        <dbReference type="ARBA" id="ARBA00022843"/>
    </source>
</evidence>
<evidence type="ECO:0000256" key="18">
    <source>
        <dbReference type="ARBA" id="ARBA00023137"/>
    </source>
</evidence>
<dbReference type="Proteomes" id="UP000233060">
    <property type="component" value="Unassembled WGS sequence"/>
</dbReference>
<feature type="disulfide bond" evidence="28">
    <location>
        <begin position="172"/>
        <end position="224"/>
    </location>
</feature>
<dbReference type="FunFam" id="2.60.40.10:FF:000016">
    <property type="entry name" value="Fibroblast growth factor receptor"/>
    <property type="match status" value="1"/>
</dbReference>
<comment type="catalytic activity">
    <reaction evidence="23 25">
        <text>L-tyrosyl-[protein] + ATP = O-phospho-L-tyrosyl-[protein] + ADP + H(+)</text>
        <dbReference type="Rhea" id="RHEA:10596"/>
        <dbReference type="Rhea" id="RHEA-COMP:10136"/>
        <dbReference type="Rhea" id="RHEA-COMP:20101"/>
        <dbReference type="ChEBI" id="CHEBI:15378"/>
        <dbReference type="ChEBI" id="CHEBI:30616"/>
        <dbReference type="ChEBI" id="CHEBI:46858"/>
        <dbReference type="ChEBI" id="CHEBI:61978"/>
        <dbReference type="ChEBI" id="CHEBI:456216"/>
        <dbReference type="EC" id="2.7.10.1"/>
    </reaction>
</comment>
<dbReference type="PROSITE" id="PS00109">
    <property type="entry name" value="PROTEIN_KINASE_TYR"/>
    <property type="match status" value="1"/>
</dbReference>
<evidence type="ECO:0000256" key="13">
    <source>
        <dbReference type="ARBA" id="ARBA00022824"/>
    </source>
</evidence>
<feature type="disulfide bond" evidence="28">
    <location>
        <begin position="271"/>
        <end position="333"/>
    </location>
</feature>
<evidence type="ECO:0000256" key="14">
    <source>
        <dbReference type="ARBA" id="ARBA00022840"/>
    </source>
</evidence>
<keyword evidence="8 31" id="KW-0732">Signal</keyword>
<dbReference type="Gene3D" id="2.60.40.10">
    <property type="entry name" value="Immunoglobulins"/>
    <property type="match status" value="3"/>
</dbReference>
<dbReference type="GO" id="GO:0005768">
    <property type="term" value="C:endosome"/>
    <property type="evidence" value="ECO:0007669"/>
    <property type="project" value="UniProtKB-SubCell"/>
</dbReference>
<evidence type="ECO:0000256" key="1">
    <source>
        <dbReference type="ARBA" id="ARBA00004177"/>
    </source>
</evidence>
<feature type="domain" description="Ig-like" evidence="33">
    <location>
        <begin position="249"/>
        <end position="349"/>
    </location>
</feature>
<dbReference type="InterPro" id="IPR036179">
    <property type="entry name" value="Ig-like_dom_sf"/>
</dbReference>
<feature type="domain" description="Protein kinase" evidence="32">
    <location>
        <begin position="402"/>
        <end position="690"/>
    </location>
</feature>
<dbReference type="PRINTS" id="PR00109">
    <property type="entry name" value="TYRKINASE"/>
</dbReference>
<dbReference type="InterPro" id="IPR011009">
    <property type="entry name" value="Kinase-like_dom_sf"/>
</dbReference>
<keyword evidence="11" id="KW-0967">Endosome</keyword>
<dbReference type="InterPro" id="IPR003598">
    <property type="entry name" value="Ig_sub2"/>
</dbReference>
<comment type="similarity">
    <text evidence="25">Belongs to the protein kinase superfamily. Tyr protein kinase family. Fibroblast growth factor receptor subfamily.</text>
</comment>
<dbReference type="GO" id="GO:0005524">
    <property type="term" value="F:ATP binding"/>
    <property type="evidence" value="ECO:0007669"/>
    <property type="project" value="UniProtKB-UniRule"/>
</dbReference>
<keyword evidence="22" id="KW-0393">Immunoglobulin domain</keyword>
<keyword evidence="5" id="KW-0597">Phosphoprotein</keyword>
<feature type="disulfide bond" evidence="28">
    <location>
        <begin position="57"/>
        <end position="101"/>
    </location>
</feature>
<dbReference type="InterPro" id="IPR008266">
    <property type="entry name" value="Tyr_kinase_AS"/>
</dbReference>
<evidence type="ECO:0000256" key="16">
    <source>
        <dbReference type="ARBA" id="ARBA00022989"/>
    </source>
</evidence>
<evidence type="ECO:0000256" key="10">
    <source>
        <dbReference type="ARBA" id="ARBA00022741"/>
    </source>
</evidence>
<dbReference type="SUPFAM" id="SSF56112">
    <property type="entry name" value="Protein kinase-like (PK-like)"/>
    <property type="match status" value="1"/>
</dbReference>
<feature type="domain" description="Ig-like" evidence="33">
    <location>
        <begin position="152"/>
        <end position="240"/>
    </location>
</feature>
<dbReference type="InterPro" id="IPR016248">
    <property type="entry name" value="FGF_rcpt_fam"/>
</dbReference>
<dbReference type="SMART" id="SM00409">
    <property type="entry name" value="IG"/>
    <property type="match status" value="3"/>
</dbReference>
<dbReference type="GeneTree" id="ENSGT00940000161469"/>
<keyword evidence="18 25" id="KW-0829">Tyrosine-protein kinase</keyword>
<evidence type="ECO:0000256" key="2">
    <source>
        <dbReference type="ARBA" id="ARBA00004240"/>
    </source>
</evidence>
<evidence type="ECO:0000256" key="9">
    <source>
        <dbReference type="ARBA" id="ARBA00022737"/>
    </source>
</evidence>
<evidence type="ECO:0000259" key="33">
    <source>
        <dbReference type="PROSITE" id="PS50835"/>
    </source>
</evidence>
<evidence type="ECO:0000256" key="12">
    <source>
        <dbReference type="ARBA" id="ARBA00022777"/>
    </source>
</evidence>
<dbReference type="InterPro" id="IPR003599">
    <property type="entry name" value="Ig_sub"/>
</dbReference>
<dbReference type="SUPFAM" id="SSF48726">
    <property type="entry name" value="Immunoglobulin"/>
    <property type="match status" value="3"/>
</dbReference>
<dbReference type="InterPro" id="IPR020635">
    <property type="entry name" value="Tyr_kinase_cat_dom"/>
</dbReference>
<evidence type="ECO:0000256" key="3">
    <source>
        <dbReference type="ARBA" id="ARBA00004251"/>
    </source>
</evidence>
<keyword evidence="13" id="KW-0256">Endoplasmic reticulum</keyword>
<keyword evidence="16" id="KW-1133">Transmembrane helix</keyword>
<keyword evidence="15" id="KW-0832">Ubl conjugation</keyword>
<dbReference type="PIRSF" id="PIRSF000628">
    <property type="entry name" value="FGFR"/>
    <property type="match status" value="1"/>
</dbReference>
<evidence type="ECO:0000256" key="26">
    <source>
        <dbReference type="PIRSR" id="PIRSR000628-1"/>
    </source>
</evidence>
<evidence type="ECO:0000256" key="29">
    <source>
        <dbReference type="PROSITE-ProRule" id="PRU10141"/>
    </source>
</evidence>
<protein>
    <recommendedName>
        <fullName evidence="25">Fibroblast growth factor receptor</fullName>
        <ecNumber evidence="25">2.7.10.1</ecNumber>
    </recommendedName>
</protein>
<dbReference type="EC" id="2.7.10.1" evidence="25"/>
<evidence type="ECO:0000256" key="23">
    <source>
        <dbReference type="ARBA" id="ARBA00051243"/>
    </source>
</evidence>
<evidence type="ECO:0000256" key="4">
    <source>
        <dbReference type="ARBA" id="ARBA00022475"/>
    </source>
</evidence>
<dbReference type="Pfam" id="PF07679">
    <property type="entry name" value="I-set"/>
    <property type="match status" value="1"/>
</dbReference>
<dbReference type="InterPro" id="IPR050122">
    <property type="entry name" value="RTK"/>
</dbReference>
<dbReference type="GO" id="GO:0005886">
    <property type="term" value="C:plasma membrane"/>
    <property type="evidence" value="ECO:0007669"/>
    <property type="project" value="UniProtKB-SubCell"/>
</dbReference>
<keyword evidence="14 25" id="KW-0067">ATP-binding</keyword>
<dbReference type="InterPro" id="IPR013098">
    <property type="entry name" value="Ig_I-set"/>
</dbReference>
<comment type="subcellular location">
    <subcellularLocation>
        <location evidence="3">Cell membrane</location>
        <topology evidence="3">Single-pass type I membrane protein</topology>
    </subcellularLocation>
    <subcellularLocation>
        <location evidence="2">Endoplasmic reticulum</location>
    </subcellularLocation>
    <subcellularLocation>
        <location evidence="1">Endosome</location>
    </subcellularLocation>
</comment>
<evidence type="ECO:0000259" key="32">
    <source>
        <dbReference type="PROSITE" id="PS50011"/>
    </source>
</evidence>
<keyword evidence="21" id="KW-0325">Glycoprotein</keyword>
<dbReference type="GO" id="GO:0017134">
    <property type="term" value="F:fibroblast growth factor binding"/>
    <property type="evidence" value="ECO:0007669"/>
    <property type="project" value="TreeGrafter"/>
</dbReference>
<feature type="active site" description="Proton acceptor" evidence="26">
    <location>
        <position position="547"/>
    </location>
</feature>
<dbReference type="GO" id="GO:0043235">
    <property type="term" value="C:receptor complex"/>
    <property type="evidence" value="ECO:0007669"/>
    <property type="project" value="TreeGrafter"/>
</dbReference>
<evidence type="ECO:0000256" key="31">
    <source>
        <dbReference type="SAM" id="SignalP"/>
    </source>
</evidence>
<dbReference type="InterPro" id="IPR000719">
    <property type="entry name" value="Prot_kinase_dom"/>
</dbReference>
<feature type="binding site" evidence="27">
    <location>
        <position position="551"/>
    </location>
    <ligand>
        <name>ATP</name>
        <dbReference type="ChEBI" id="CHEBI:30616"/>
    </ligand>
</feature>
<keyword evidence="19 28" id="KW-1015">Disulfide bond</keyword>
<dbReference type="FunFam" id="1.10.510.10:FF:000007">
    <property type="entry name" value="Fibroblast growth factor receptor"/>
    <property type="match status" value="1"/>
</dbReference>
<dbReference type="AlphaFoldDB" id="A0A2K5MWK6"/>
<feature type="region of interest" description="Disordered" evidence="30">
    <location>
        <begin position="120"/>
        <end position="145"/>
    </location>
</feature>
<keyword evidence="35" id="KW-1185">Reference proteome</keyword>
<name>A0A2K5MWK6_CERAT</name>
<evidence type="ECO:0000313" key="34">
    <source>
        <dbReference type="Ensembl" id="ENSCATP00000029465.1"/>
    </source>
</evidence>
<evidence type="ECO:0000256" key="27">
    <source>
        <dbReference type="PIRSR" id="PIRSR000628-2"/>
    </source>
</evidence>
<dbReference type="GO" id="GO:0005007">
    <property type="term" value="F:fibroblast growth factor receptor activity"/>
    <property type="evidence" value="ECO:0007669"/>
    <property type="project" value="InterPro"/>
</dbReference>
<evidence type="ECO:0000256" key="25">
    <source>
        <dbReference type="PIRNR" id="PIRNR000628"/>
    </source>
</evidence>
<evidence type="ECO:0000256" key="24">
    <source>
        <dbReference type="ARBA" id="ARBA00063358"/>
    </source>
</evidence>
<sequence length="737" mass="80713">MRLLLALLGVLLSVPGPPVLSLEASEEVELEPCLAPSMEQQEQELTVALGQPVRLCCGRAERGGHWYKEGSRLAPAGRVRGWRGRLEIASFLPEDAGRYLCLARASMIVLQNLTLTIDDSLTSSNDDEDPQSHRDSSNGHIYPQQAPYWTHPQRMEKKLHAVPAGNTVKFRCPAAGNPTPTIRWLKDGQAFHGENRIGGIRLRHQHWSLVMESVVPSDRGTYTCLVENAVGSIRYNYLLDVLERSPHRPILQAGLPANTTAVVGSDVELLCKVYSDAQPHIQWLKHIVINGSSFGADGFPYVQVLKTADINSSEVEVLYLRNVSAEDAGEYTCLAGNSIGLSYQSAWLTVLPEEDLTWTAATPEASSPWSQALPASQARAWCEACVSPPAAPPCSLPSAGVTRSSEPLGEGCFGQVVRAEAFGMDPARPDQASTVAVKMLKDNASDKDLADLVSEMEVMKLIGRHKNIINLLGVCTQEGPLYVIVECAAKGNLREFLRARRPPGPDLSPDGPQSSEGPLSFPVLVSCAYQVARGMQYLESRKCIHRDLAARNVLVTEDNVMKIADFGLARGVHHIDYYKKTSNGRLPVKWMAPEALFDRVYTHQSDVWSFGVLLWEIFTLGGSPYPGIPVEELFSLLREGHRMDRPPHCPPELYGLMRECWHAAPSQRPTFKQLVEALDKVLLAVSEEYLDLRLTFGPYSPAGGDASSTCSSSDSVFSHDPLPLGSSSFPFGSGVQT</sequence>
<evidence type="ECO:0000256" key="17">
    <source>
        <dbReference type="ARBA" id="ARBA00023136"/>
    </source>
</evidence>
<evidence type="ECO:0000256" key="19">
    <source>
        <dbReference type="ARBA" id="ARBA00023157"/>
    </source>
</evidence>
<dbReference type="Bgee" id="ENSCATG00000037961">
    <property type="expression patterns" value="Expressed in adult mammalian kidney and 8 other cell types or tissues"/>
</dbReference>
<keyword evidence="6 25" id="KW-0808">Transferase</keyword>
<dbReference type="Pfam" id="PF07714">
    <property type="entry name" value="PK_Tyr_Ser-Thr"/>
    <property type="match status" value="1"/>
</dbReference>
<dbReference type="FunFam" id="2.60.40.10:FF:000730">
    <property type="entry name" value="Fibroblast growth factor receptor"/>
    <property type="match status" value="1"/>
</dbReference>
<feature type="chain" id="PRO_5014421775" description="Fibroblast growth factor receptor" evidence="31">
    <location>
        <begin position="22"/>
        <end position="737"/>
    </location>
</feature>
<dbReference type="Gene3D" id="3.30.200.20">
    <property type="entry name" value="Phosphorylase Kinase, domain 1"/>
    <property type="match status" value="1"/>
</dbReference>
<keyword evidence="9" id="KW-0677">Repeat</keyword>
<dbReference type="FunFam" id="2.60.40.10:FF:000020">
    <property type="entry name" value="Fibroblast growth factor receptor"/>
    <property type="match status" value="1"/>
</dbReference>
<dbReference type="Pfam" id="PF13927">
    <property type="entry name" value="Ig_3"/>
    <property type="match status" value="1"/>
</dbReference>
<dbReference type="GO" id="GO:0008284">
    <property type="term" value="P:positive regulation of cell population proliferation"/>
    <property type="evidence" value="ECO:0007669"/>
    <property type="project" value="InterPro"/>
</dbReference>
<feature type="signal peptide" evidence="31">
    <location>
        <begin position="1"/>
        <end position="21"/>
    </location>
</feature>
<keyword evidence="12 25" id="KW-0418">Kinase</keyword>
<evidence type="ECO:0000256" key="30">
    <source>
        <dbReference type="SAM" id="MobiDB-lite"/>
    </source>
</evidence>
<dbReference type="InterPro" id="IPR001245">
    <property type="entry name" value="Ser-Thr/Tyr_kinase_cat_dom"/>
</dbReference>
<dbReference type="GO" id="GO:0070374">
    <property type="term" value="P:positive regulation of ERK1 and ERK2 cascade"/>
    <property type="evidence" value="ECO:0007669"/>
    <property type="project" value="TreeGrafter"/>
</dbReference>
<evidence type="ECO:0000256" key="22">
    <source>
        <dbReference type="ARBA" id="ARBA00023319"/>
    </source>
</evidence>
<dbReference type="PROSITE" id="PS50835">
    <property type="entry name" value="IG_LIKE"/>
    <property type="match status" value="2"/>
</dbReference>
<keyword evidence="7" id="KW-0812">Transmembrane</keyword>
<feature type="binding site" evidence="27">
    <location>
        <position position="492"/>
    </location>
    <ligand>
        <name>ATP</name>
        <dbReference type="ChEBI" id="CHEBI:30616"/>
    </ligand>
</feature>
<dbReference type="Gene3D" id="1.10.510.10">
    <property type="entry name" value="Transferase(Phosphotransferase) domain 1"/>
    <property type="match status" value="1"/>
</dbReference>
<feature type="binding site" evidence="27">
    <location>
        <position position="565"/>
    </location>
    <ligand>
        <name>ATP</name>
        <dbReference type="ChEBI" id="CHEBI:30616"/>
    </ligand>
</feature>
<evidence type="ECO:0000313" key="35">
    <source>
        <dbReference type="Proteomes" id="UP000233060"/>
    </source>
</evidence>
<proteinExistence type="inferred from homology"/>
<evidence type="ECO:0000256" key="7">
    <source>
        <dbReference type="ARBA" id="ARBA00022692"/>
    </source>
</evidence>
<keyword evidence="20 25" id="KW-0675">Receptor</keyword>
<feature type="binding site" evidence="27">
    <location>
        <begin position="486"/>
        <end position="488"/>
    </location>
    <ligand>
        <name>ATP</name>
        <dbReference type="ChEBI" id="CHEBI:30616"/>
    </ligand>
</feature>
<evidence type="ECO:0000256" key="20">
    <source>
        <dbReference type="ARBA" id="ARBA00023170"/>
    </source>
</evidence>
<keyword evidence="10 25" id="KW-0547">Nucleotide-binding</keyword>
<dbReference type="SMART" id="SM00219">
    <property type="entry name" value="TyrKc"/>
    <property type="match status" value="1"/>
</dbReference>
<dbReference type="PROSITE" id="PS00107">
    <property type="entry name" value="PROTEIN_KINASE_ATP"/>
    <property type="match status" value="1"/>
</dbReference>
<evidence type="ECO:0000256" key="28">
    <source>
        <dbReference type="PIRSR" id="PIRSR000628-3"/>
    </source>
</evidence>
<evidence type="ECO:0000256" key="6">
    <source>
        <dbReference type="ARBA" id="ARBA00022679"/>
    </source>
</evidence>
<dbReference type="GO" id="GO:0070857">
    <property type="term" value="P:regulation of bile acid biosynthetic process"/>
    <property type="evidence" value="ECO:0007669"/>
    <property type="project" value="TreeGrafter"/>
</dbReference>
<evidence type="ECO:0000256" key="5">
    <source>
        <dbReference type="ARBA" id="ARBA00022553"/>
    </source>
</evidence>
<evidence type="ECO:0000256" key="8">
    <source>
        <dbReference type="ARBA" id="ARBA00022729"/>
    </source>
</evidence>
<dbReference type="PANTHER" id="PTHR24416">
    <property type="entry name" value="TYROSINE-PROTEIN KINASE RECEPTOR"/>
    <property type="match status" value="1"/>
</dbReference>
<reference evidence="34" key="1">
    <citation type="submission" date="2025-08" db="UniProtKB">
        <authorList>
            <consortium name="Ensembl"/>
        </authorList>
    </citation>
    <scope>IDENTIFICATION</scope>
</reference>